<dbReference type="KEGG" id="more:E1B28_005159"/>
<gene>
    <name evidence="1" type="ORF">E1B28_005159</name>
</gene>
<organism evidence="1 2">
    <name type="scientific">Marasmius oreades</name>
    <name type="common">fairy-ring Marasmius</name>
    <dbReference type="NCBI Taxonomy" id="181124"/>
    <lineage>
        <taxon>Eukaryota</taxon>
        <taxon>Fungi</taxon>
        <taxon>Dikarya</taxon>
        <taxon>Basidiomycota</taxon>
        <taxon>Agaricomycotina</taxon>
        <taxon>Agaricomycetes</taxon>
        <taxon>Agaricomycetidae</taxon>
        <taxon>Agaricales</taxon>
        <taxon>Marasmiineae</taxon>
        <taxon>Marasmiaceae</taxon>
        <taxon>Marasmius</taxon>
    </lineage>
</organism>
<dbReference type="Proteomes" id="UP001049176">
    <property type="component" value="Chromosome 2"/>
</dbReference>
<protein>
    <submittedName>
        <fullName evidence="1">Uncharacterized protein</fullName>
    </submittedName>
</protein>
<name>A0A9P8ADQ3_9AGAR</name>
<keyword evidence="2" id="KW-1185">Reference proteome</keyword>
<dbReference type="EMBL" id="CM032182">
    <property type="protein sequence ID" value="KAG7097844.1"/>
    <property type="molecule type" value="Genomic_DNA"/>
</dbReference>
<evidence type="ECO:0000313" key="2">
    <source>
        <dbReference type="Proteomes" id="UP001049176"/>
    </source>
</evidence>
<dbReference type="RefSeq" id="XP_043014314.1">
    <property type="nucleotide sequence ID" value="XM_043149706.1"/>
</dbReference>
<evidence type="ECO:0000313" key="1">
    <source>
        <dbReference type="EMBL" id="KAG7097844.1"/>
    </source>
</evidence>
<reference evidence="1" key="1">
    <citation type="journal article" date="2021" name="Genome Biol. Evol.">
        <title>The assembled and annotated genome of the fairy-ring fungus Marasmius oreades.</title>
        <authorList>
            <person name="Hiltunen M."/>
            <person name="Ament-Velasquez S.L."/>
            <person name="Johannesson H."/>
        </authorList>
    </citation>
    <scope>NUCLEOTIDE SEQUENCE</scope>
    <source>
        <strain evidence="1">03SP1</strain>
    </source>
</reference>
<comment type="caution">
    <text evidence="1">The sequence shown here is derived from an EMBL/GenBank/DDBJ whole genome shotgun (WGS) entry which is preliminary data.</text>
</comment>
<proteinExistence type="predicted"/>
<dbReference type="AlphaFoldDB" id="A0A9P8ADQ3"/>
<dbReference type="GeneID" id="66074235"/>
<accession>A0A9P8ADQ3</accession>
<sequence>MGFYSDFMLVPTGPTTTTATSSLVNINNLDQYNLNDNINNPYQTPIWNDLVPAGQGLNRHGVFDHISSSGEVSPSPALPLNFARSREPVFELGDDLPHTAKRMKVCIKEACDQAGLGEEERLPAQKFSKLHQHQHDTLLFIKLQSIEK</sequence>
<dbReference type="OrthoDB" id="3125425at2759"/>